<feature type="compositionally biased region" description="Polar residues" evidence="1">
    <location>
        <begin position="47"/>
        <end position="62"/>
    </location>
</feature>
<proteinExistence type="predicted"/>
<gene>
    <name evidence="2" type="ORF">SAMEA4029010_CIC11G00000005781</name>
</gene>
<feature type="compositionally biased region" description="Low complexity" evidence="1">
    <location>
        <begin position="1"/>
        <end position="10"/>
    </location>
</feature>
<dbReference type="AlphaFoldDB" id="A0A1L0BCK3"/>
<name>A0A1L0BCK3_9ASCO</name>
<feature type="compositionally biased region" description="Basic and acidic residues" evidence="1">
    <location>
        <begin position="78"/>
        <end position="114"/>
    </location>
</feature>
<keyword evidence="3" id="KW-1185">Reference proteome</keyword>
<accession>A0A1L0BCK3</accession>
<evidence type="ECO:0000256" key="1">
    <source>
        <dbReference type="SAM" id="MobiDB-lite"/>
    </source>
</evidence>
<feature type="region of interest" description="Disordered" evidence="1">
    <location>
        <begin position="1"/>
        <end position="114"/>
    </location>
</feature>
<organism evidence="2 3">
    <name type="scientific">Sungouiella intermedia</name>
    <dbReference type="NCBI Taxonomy" id="45354"/>
    <lineage>
        <taxon>Eukaryota</taxon>
        <taxon>Fungi</taxon>
        <taxon>Dikarya</taxon>
        <taxon>Ascomycota</taxon>
        <taxon>Saccharomycotina</taxon>
        <taxon>Pichiomycetes</taxon>
        <taxon>Metschnikowiaceae</taxon>
        <taxon>Sungouiella</taxon>
    </lineage>
</organism>
<evidence type="ECO:0000313" key="3">
    <source>
        <dbReference type="Proteomes" id="UP000182334"/>
    </source>
</evidence>
<protein>
    <submittedName>
        <fullName evidence="2">CIC11C00000005781</fullName>
    </submittedName>
</protein>
<dbReference type="EMBL" id="LT635757">
    <property type="protein sequence ID" value="SGZ49150.1"/>
    <property type="molecule type" value="Genomic_DNA"/>
</dbReference>
<sequence length="152" mass="16405">MTKKVTSMKTTSDDDVVSEEVLGKVDEEVSVDVNEVSRSVDDVGADASNSRVVGSDMTSSSEIDVGGKESEVDGETEGVSKDMEDVCREEVAGDRMLDDDSDRENSSDSGKVEDVVTIRDRGDDEVINDVEFSPVAVSRLKIGNIMVCMELE</sequence>
<dbReference type="Proteomes" id="UP000182334">
    <property type="component" value="Chromosome II"/>
</dbReference>
<reference evidence="2 3" key="1">
    <citation type="submission" date="2016-10" db="EMBL/GenBank/DDBJ databases">
        <authorList>
            <person name="de Groot N.N."/>
        </authorList>
    </citation>
    <scope>NUCLEOTIDE SEQUENCE [LARGE SCALE GENOMIC DNA]</scope>
    <source>
        <strain evidence="2 3">CBS 141442</strain>
    </source>
</reference>
<evidence type="ECO:0000313" key="2">
    <source>
        <dbReference type="EMBL" id="SGZ49150.1"/>
    </source>
</evidence>